<dbReference type="EMBL" id="CAVNYO010000181">
    <property type="protein sequence ID" value="CAK5272326.1"/>
    <property type="molecule type" value="Genomic_DNA"/>
</dbReference>
<dbReference type="GO" id="GO:0047617">
    <property type="term" value="F:fatty acyl-CoA hydrolase activity"/>
    <property type="evidence" value="ECO:0007669"/>
    <property type="project" value="InterPro"/>
</dbReference>
<accession>A0AAD2HCA4</accession>
<proteinExistence type="inferred from homology"/>
<dbReference type="PANTHER" id="PTHR21660:SF11">
    <property type="entry name" value="FAMILY PROTEIN, PUTATIVE (AFU_ORTHOLOGUE AFUA_4G04355)-RELATED"/>
    <property type="match status" value="1"/>
</dbReference>
<dbReference type="AlphaFoldDB" id="A0AAD2HCA4"/>
<comment type="caution">
    <text evidence="3">The sequence shown here is derived from an EMBL/GenBank/DDBJ whole genome shotgun (WGS) entry which is preliminary data.</text>
</comment>
<protein>
    <recommendedName>
        <fullName evidence="2">Thioesterase domain-containing protein</fullName>
    </recommendedName>
</protein>
<dbReference type="SUPFAM" id="SSF54637">
    <property type="entry name" value="Thioesterase/thiol ester dehydrase-isomerase"/>
    <property type="match status" value="1"/>
</dbReference>
<dbReference type="InterPro" id="IPR006683">
    <property type="entry name" value="Thioestr_dom"/>
</dbReference>
<name>A0AAD2HCA4_9AGAR</name>
<evidence type="ECO:0000313" key="4">
    <source>
        <dbReference type="Proteomes" id="UP001295794"/>
    </source>
</evidence>
<evidence type="ECO:0000259" key="2">
    <source>
        <dbReference type="Pfam" id="PF03061"/>
    </source>
</evidence>
<dbReference type="InterPro" id="IPR029069">
    <property type="entry name" value="HotDog_dom_sf"/>
</dbReference>
<organism evidence="3 4">
    <name type="scientific">Mycena citricolor</name>
    <dbReference type="NCBI Taxonomy" id="2018698"/>
    <lineage>
        <taxon>Eukaryota</taxon>
        <taxon>Fungi</taxon>
        <taxon>Dikarya</taxon>
        <taxon>Basidiomycota</taxon>
        <taxon>Agaricomycotina</taxon>
        <taxon>Agaricomycetes</taxon>
        <taxon>Agaricomycetidae</taxon>
        <taxon>Agaricales</taxon>
        <taxon>Marasmiineae</taxon>
        <taxon>Mycenaceae</taxon>
        <taxon>Mycena</taxon>
    </lineage>
</organism>
<dbReference type="Gene3D" id="3.10.129.10">
    <property type="entry name" value="Hotdog Thioesterase"/>
    <property type="match status" value="1"/>
</dbReference>
<sequence length="604" mass="65468">MSASASTPPTPDSATPAGPDANCGSAFFLFQIDAVASLPADVSEDRIAIRACRELCTRRYPAVALNVRQLAMPNTHLVNSAPQPAHITRDPSRVTISLLSDVQQRIFPAVGAEQDMVTAEDNESPAMGRLLSIHILADLRESRGVSSSHPQSKFSLCETERLRALACLEEDEIQRRRIIDEWTAHSLPSGYRFQAKRSFPALYANANTAICGSITESLSKVKKISSPALLFKEIAAIENIVAMARRRIAHLEDLTETRKLLAPRIKLKDVECHAAFIHPASQTTCVTGEDNLTQHTTRQAQIQLPPVIIVTDFSSISSDRSFYSCTSTITTAATDSTNLDKQSNDSSMAITTVEGATVEFKSTSKCVRRARVAEVDTPTISLPGLIAVIARKIRRIPRIVRGRYRHQRSPGATELSTHGFRKLPSKGNVELYWIRSTAGPNRVKLPRPITMSSIEPSEALFDQVQTVLANYLTSSPLYAHLLSTIALTAVEKGHVTLRLVVLPVHVNSKSILHGSLSAAIVDLAGGLIAIAAGSAKTGVSTDLHVSFVSSAKLGDELYIEGFAERVGGTLAFTRVRIEKVVDSEGVKGGERVLVATGTHTKYVK</sequence>
<gene>
    <name evidence="3" type="ORF">MYCIT1_LOCUS17956</name>
</gene>
<dbReference type="Pfam" id="PF03061">
    <property type="entry name" value="4HBT"/>
    <property type="match status" value="1"/>
</dbReference>
<dbReference type="Proteomes" id="UP001295794">
    <property type="component" value="Unassembled WGS sequence"/>
</dbReference>
<dbReference type="InterPro" id="IPR039298">
    <property type="entry name" value="ACOT13"/>
</dbReference>
<keyword evidence="4" id="KW-1185">Reference proteome</keyword>
<evidence type="ECO:0000313" key="3">
    <source>
        <dbReference type="EMBL" id="CAK5272326.1"/>
    </source>
</evidence>
<comment type="similarity">
    <text evidence="1">Belongs to the thioesterase PaaI family.</text>
</comment>
<dbReference type="CDD" id="cd03443">
    <property type="entry name" value="PaaI_thioesterase"/>
    <property type="match status" value="1"/>
</dbReference>
<feature type="domain" description="Thioesterase" evidence="2">
    <location>
        <begin position="511"/>
        <end position="579"/>
    </location>
</feature>
<reference evidence="3" key="1">
    <citation type="submission" date="2023-11" db="EMBL/GenBank/DDBJ databases">
        <authorList>
            <person name="De Vega J J."/>
            <person name="De Vega J J."/>
        </authorList>
    </citation>
    <scope>NUCLEOTIDE SEQUENCE</scope>
</reference>
<dbReference type="PANTHER" id="PTHR21660">
    <property type="entry name" value="THIOESTERASE SUPERFAMILY MEMBER-RELATED"/>
    <property type="match status" value="1"/>
</dbReference>
<evidence type="ECO:0000256" key="1">
    <source>
        <dbReference type="ARBA" id="ARBA00008324"/>
    </source>
</evidence>